<keyword evidence="1" id="KW-0479">Metal-binding</keyword>
<gene>
    <name evidence="4" type="ORF">Tco_1069539</name>
</gene>
<keyword evidence="1" id="KW-0862">Zinc</keyword>
<reference evidence="4" key="2">
    <citation type="submission" date="2022-01" db="EMBL/GenBank/DDBJ databases">
        <authorList>
            <person name="Yamashiro T."/>
            <person name="Shiraishi A."/>
            <person name="Satake H."/>
            <person name="Nakayama K."/>
        </authorList>
    </citation>
    <scope>NUCLEOTIDE SEQUENCE</scope>
</reference>
<protein>
    <submittedName>
        <fullName evidence="4">Reverse transcriptase domain-containing protein</fullName>
    </submittedName>
</protein>
<keyword evidence="1" id="KW-0863">Zinc-finger</keyword>
<evidence type="ECO:0000313" key="4">
    <source>
        <dbReference type="EMBL" id="GJT87822.1"/>
    </source>
</evidence>
<dbReference type="PROSITE" id="PS50158">
    <property type="entry name" value="ZF_CCHC"/>
    <property type="match status" value="1"/>
</dbReference>
<organism evidence="4 5">
    <name type="scientific">Tanacetum coccineum</name>
    <dbReference type="NCBI Taxonomy" id="301880"/>
    <lineage>
        <taxon>Eukaryota</taxon>
        <taxon>Viridiplantae</taxon>
        <taxon>Streptophyta</taxon>
        <taxon>Embryophyta</taxon>
        <taxon>Tracheophyta</taxon>
        <taxon>Spermatophyta</taxon>
        <taxon>Magnoliopsida</taxon>
        <taxon>eudicotyledons</taxon>
        <taxon>Gunneridae</taxon>
        <taxon>Pentapetalae</taxon>
        <taxon>asterids</taxon>
        <taxon>campanulids</taxon>
        <taxon>Asterales</taxon>
        <taxon>Asteraceae</taxon>
        <taxon>Asteroideae</taxon>
        <taxon>Anthemideae</taxon>
        <taxon>Anthemidinae</taxon>
        <taxon>Tanacetum</taxon>
    </lineage>
</organism>
<comment type="caution">
    <text evidence="4">The sequence shown here is derived from an EMBL/GenBank/DDBJ whole genome shotgun (WGS) entry which is preliminary data.</text>
</comment>
<proteinExistence type="predicted"/>
<dbReference type="Proteomes" id="UP001151760">
    <property type="component" value="Unassembled WGS sequence"/>
</dbReference>
<evidence type="ECO:0000313" key="5">
    <source>
        <dbReference type="Proteomes" id="UP001151760"/>
    </source>
</evidence>
<feature type="region of interest" description="Disordered" evidence="2">
    <location>
        <begin position="365"/>
        <end position="390"/>
    </location>
</feature>
<name>A0ABQ5HKT2_9ASTR</name>
<evidence type="ECO:0000256" key="2">
    <source>
        <dbReference type="SAM" id="MobiDB-lite"/>
    </source>
</evidence>
<feature type="domain" description="CCHC-type" evidence="3">
    <location>
        <begin position="441"/>
        <end position="456"/>
    </location>
</feature>
<dbReference type="GO" id="GO:0003964">
    <property type="term" value="F:RNA-directed DNA polymerase activity"/>
    <property type="evidence" value="ECO:0007669"/>
    <property type="project" value="UniProtKB-KW"/>
</dbReference>
<feature type="compositionally biased region" description="Acidic residues" evidence="2">
    <location>
        <begin position="365"/>
        <end position="376"/>
    </location>
</feature>
<keyword evidence="4" id="KW-0695">RNA-directed DNA polymerase</keyword>
<keyword evidence="5" id="KW-1185">Reference proteome</keyword>
<accession>A0ABQ5HKT2</accession>
<keyword evidence="4" id="KW-0808">Transferase</keyword>
<keyword evidence="4" id="KW-0548">Nucleotidyltransferase</keyword>
<evidence type="ECO:0000259" key="3">
    <source>
        <dbReference type="PROSITE" id="PS50158"/>
    </source>
</evidence>
<sequence length="571" mass="66096">MEKLVEKLGNTEDKVECKKLKKEFEEERFSNTFLHMQNERVERDLYWTRVRAHEFYQEMIRRGFVFEERLNEAIDVPVEYEKSPLFELRGSPAAIRRMIKESVDAAIAAKRDSHANAGNDARGSGLVREAVELQRWFAKTKSFFRISEWAKGKKVKFAAATLFELWNLKVKEYNIIAYTQRFNELALMCPRMVEPESVKVDAITTHNFHHLDHKEVLEPVEALFDLEKLAKKNPLLTRNRWLLWLFQTLSYKKGLALVEEQLVFYKKNEEKESNLLKINNYDNATKNLDKVIGSQLVDNNKKGLGYNVVPPLLTGLFAPPTIDLSHSGIEKFKEPKFVGYGVKVDKIVSENSSVEIKKTTDAPIVEDWESDSDDEDDKPKPKVVKKTVDSKTVKQDVVSDGKLKKKTVFPTTAKIEVVKPKQQEKPVRKPVNDFVMNNKACFACGSFNHLIKDCKRKVQKPIWNNARRVNHHNSHRMSYPHPKRNFVPKAVLMKTRMRPVNAAKPKAAYNAVKRNRFNVVKASACWVWMPKNRVVDHVSKNISASVTLKRLDYIDAQGRFKSVMAWVPIRR</sequence>
<evidence type="ECO:0000256" key="1">
    <source>
        <dbReference type="PROSITE-ProRule" id="PRU00047"/>
    </source>
</evidence>
<dbReference type="InterPro" id="IPR001878">
    <property type="entry name" value="Znf_CCHC"/>
</dbReference>
<dbReference type="EMBL" id="BQNB010019672">
    <property type="protein sequence ID" value="GJT87822.1"/>
    <property type="molecule type" value="Genomic_DNA"/>
</dbReference>
<reference evidence="4" key="1">
    <citation type="journal article" date="2022" name="Int. J. Mol. Sci.">
        <title>Draft Genome of Tanacetum Coccineum: Genomic Comparison of Closely Related Tanacetum-Family Plants.</title>
        <authorList>
            <person name="Yamashiro T."/>
            <person name="Shiraishi A."/>
            <person name="Nakayama K."/>
            <person name="Satake H."/>
        </authorList>
    </citation>
    <scope>NUCLEOTIDE SEQUENCE</scope>
</reference>